<feature type="domain" description="HAMP" evidence="17">
    <location>
        <begin position="89"/>
        <end position="141"/>
    </location>
</feature>
<comment type="catalytic activity">
    <reaction evidence="1">
        <text>ATP + protein L-histidine = ADP + protein N-phospho-L-histidine.</text>
        <dbReference type="EC" id="2.7.13.3"/>
    </reaction>
</comment>
<dbReference type="InterPro" id="IPR050398">
    <property type="entry name" value="HssS/ArlS-like"/>
</dbReference>
<evidence type="ECO:0000256" key="9">
    <source>
        <dbReference type="ARBA" id="ARBA00022777"/>
    </source>
</evidence>
<evidence type="ECO:0000256" key="10">
    <source>
        <dbReference type="ARBA" id="ARBA00022840"/>
    </source>
</evidence>
<evidence type="ECO:0000256" key="8">
    <source>
        <dbReference type="ARBA" id="ARBA00022741"/>
    </source>
</evidence>
<dbReference type="Pfam" id="PF00672">
    <property type="entry name" value="HAMP"/>
    <property type="match status" value="1"/>
</dbReference>
<feature type="signal peptide" evidence="15">
    <location>
        <begin position="1"/>
        <end position="24"/>
    </location>
</feature>
<dbReference type="InterPro" id="IPR005467">
    <property type="entry name" value="His_kinase_dom"/>
</dbReference>
<dbReference type="InterPro" id="IPR004358">
    <property type="entry name" value="Sig_transdc_His_kin-like_C"/>
</dbReference>
<keyword evidence="4" id="KW-1003">Cell membrane</keyword>
<keyword evidence="19" id="KW-1185">Reference proteome</keyword>
<dbReference type="PROSITE" id="PS50109">
    <property type="entry name" value="HIS_KIN"/>
    <property type="match status" value="1"/>
</dbReference>
<feature type="domain" description="Histidine kinase" evidence="16">
    <location>
        <begin position="156"/>
        <end position="373"/>
    </location>
</feature>
<keyword evidence="13 14" id="KW-0472">Membrane</keyword>
<evidence type="ECO:0000256" key="13">
    <source>
        <dbReference type="ARBA" id="ARBA00023136"/>
    </source>
</evidence>
<dbReference type="GO" id="GO:0005886">
    <property type="term" value="C:plasma membrane"/>
    <property type="evidence" value="ECO:0007669"/>
    <property type="project" value="UniProtKB-SubCell"/>
</dbReference>
<dbReference type="PROSITE" id="PS50885">
    <property type="entry name" value="HAMP"/>
    <property type="match status" value="1"/>
</dbReference>
<dbReference type="OrthoDB" id="9813151at2"/>
<reference evidence="18 19" key="1">
    <citation type="journal article" date="2016" name="Appl. Environ. Microbiol.">
        <title>Function and Phylogeny of Bacterial Butyryl Coenzyme A:Acetate Transferases and Their Diversity in the Proximal Colon of Swine.</title>
        <authorList>
            <person name="Trachsel J."/>
            <person name="Bayles D.O."/>
            <person name="Looft T."/>
            <person name="Levine U.Y."/>
            <person name="Allen H.K."/>
        </authorList>
    </citation>
    <scope>NUCLEOTIDE SEQUENCE [LARGE SCALE GENOMIC DNA]</scope>
    <source>
        <strain evidence="18 19">68-3-10</strain>
    </source>
</reference>
<keyword evidence="6" id="KW-0808">Transferase</keyword>
<keyword evidence="5" id="KW-0597">Phosphoprotein</keyword>
<sequence>MTIRKRLILSNLLMILLPAAMALAASVVIGDIFEHRMDGLEEIFEEGHLDIGDFEDLKTSLLALAGGIAVIFIGAVILISVILTGIISRSIIRPLEELREGARRIGNGDLDAEITYSKNNEIGEVCRDFNEMRIRLKQSVEERIRYDQYRREMISGISHDLRTPLTSIRGYVEGLRDGIADTDEKRERYYAAIQRRTSDLESLVETLSLFSRLENSSFHYNLQRTGLGTYISSLIDDYLSGAERDRINILYKAQSPEPVAMIDPREMKRLFVNLFENSLRYSQKDLVTVSVDVRSDGQSALITVSDDGPGVPEDELERIFDSFYRGDKARTNAGEGSGLGLSIVRSIAEGHGGSVRAFNRDGLSIEIELPAVR</sequence>
<evidence type="ECO:0000256" key="14">
    <source>
        <dbReference type="SAM" id="Phobius"/>
    </source>
</evidence>
<evidence type="ECO:0000313" key="19">
    <source>
        <dbReference type="Proteomes" id="UP000187404"/>
    </source>
</evidence>
<dbReference type="InterPro" id="IPR036097">
    <property type="entry name" value="HisK_dim/P_sf"/>
</dbReference>
<keyword evidence="9" id="KW-0418">Kinase</keyword>
<organism evidence="18 19">
    <name type="scientific">Hornefia porci</name>
    <dbReference type="NCBI Taxonomy" id="2652292"/>
    <lineage>
        <taxon>Bacteria</taxon>
        <taxon>Bacillati</taxon>
        <taxon>Bacillota</taxon>
        <taxon>Clostridia</taxon>
        <taxon>Peptostreptococcales</taxon>
        <taxon>Anaerovoracaceae</taxon>
        <taxon>Hornefia</taxon>
    </lineage>
</organism>
<dbReference type="GO" id="GO:0000155">
    <property type="term" value="F:phosphorelay sensor kinase activity"/>
    <property type="evidence" value="ECO:0007669"/>
    <property type="project" value="InterPro"/>
</dbReference>
<dbReference type="CDD" id="cd00082">
    <property type="entry name" value="HisKA"/>
    <property type="match status" value="1"/>
</dbReference>
<dbReference type="Pfam" id="PF02518">
    <property type="entry name" value="HATPase_c"/>
    <property type="match status" value="1"/>
</dbReference>
<gene>
    <name evidence="18" type="ORF">BHK98_04255</name>
</gene>
<name>A0A1Q9JGM7_9FIRM</name>
<evidence type="ECO:0000256" key="2">
    <source>
        <dbReference type="ARBA" id="ARBA00004651"/>
    </source>
</evidence>
<dbReference type="EMBL" id="MJIE01000001">
    <property type="protein sequence ID" value="OLR55345.1"/>
    <property type="molecule type" value="Genomic_DNA"/>
</dbReference>
<dbReference type="InterPro" id="IPR036890">
    <property type="entry name" value="HATPase_C_sf"/>
</dbReference>
<dbReference type="SMART" id="SM00388">
    <property type="entry name" value="HisKA"/>
    <property type="match status" value="1"/>
</dbReference>
<evidence type="ECO:0000256" key="5">
    <source>
        <dbReference type="ARBA" id="ARBA00022553"/>
    </source>
</evidence>
<evidence type="ECO:0000259" key="16">
    <source>
        <dbReference type="PROSITE" id="PS50109"/>
    </source>
</evidence>
<dbReference type="GO" id="GO:0005524">
    <property type="term" value="F:ATP binding"/>
    <property type="evidence" value="ECO:0007669"/>
    <property type="project" value="UniProtKB-KW"/>
</dbReference>
<dbReference type="SMART" id="SM00304">
    <property type="entry name" value="HAMP"/>
    <property type="match status" value="1"/>
</dbReference>
<evidence type="ECO:0000256" key="1">
    <source>
        <dbReference type="ARBA" id="ARBA00000085"/>
    </source>
</evidence>
<dbReference type="Gene3D" id="6.10.340.10">
    <property type="match status" value="1"/>
</dbReference>
<dbReference type="FunFam" id="3.30.565.10:FF:000006">
    <property type="entry name" value="Sensor histidine kinase WalK"/>
    <property type="match status" value="1"/>
</dbReference>
<evidence type="ECO:0000313" key="18">
    <source>
        <dbReference type="EMBL" id="OLR55345.1"/>
    </source>
</evidence>
<dbReference type="Gene3D" id="3.30.565.10">
    <property type="entry name" value="Histidine kinase-like ATPase, C-terminal domain"/>
    <property type="match status" value="1"/>
</dbReference>
<protein>
    <recommendedName>
        <fullName evidence="3">histidine kinase</fullName>
        <ecNumber evidence="3">2.7.13.3</ecNumber>
    </recommendedName>
</protein>
<dbReference type="CDD" id="cd06225">
    <property type="entry name" value="HAMP"/>
    <property type="match status" value="1"/>
</dbReference>
<dbReference type="InterPro" id="IPR003594">
    <property type="entry name" value="HATPase_dom"/>
</dbReference>
<evidence type="ECO:0000256" key="12">
    <source>
        <dbReference type="ARBA" id="ARBA00023012"/>
    </source>
</evidence>
<dbReference type="SUPFAM" id="SSF47384">
    <property type="entry name" value="Homodimeric domain of signal transducing histidine kinase"/>
    <property type="match status" value="1"/>
</dbReference>
<keyword evidence="15" id="KW-0732">Signal</keyword>
<dbReference type="SUPFAM" id="SSF55874">
    <property type="entry name" value="ATPase domain of HSP90 chaperone/DNA topoisomerase II/histidine kinase"/>
    <property type="match status" value="1"/>
</dbReference>
<dbReference type="InterPro" id="IPR003660">
    <property type="entry name" value="HAMP_dom"/>
</dbReference>
<dbReference type="Gene3D" id="1.10.287.130">
    <property type="match status" value="1"/>
</dbReference>
<evidence type="ECO:0000256" key="3">
    <source>
        <dbReference type="ARBA" id="ARBA00012438"/>
    </source>
</evidence>
<dbReference type="RefSeq" id="WP_075712340.1">
    <property type="nucleotide sequence ID" value="NZ_MJIE01000001.1"/>
</dbReference>
<keyword evidence="10" id="KW-0067">ATP-binding</keyword>
<dbReference type="SMART" id="SM00387">
    <property type="entry name" value="HATPase_c"/>
    <property type="match status" value="1"/>
</dbReference>
<dbReference type="AlphaFoldDB" id="A0A1Q9JGM7"/>
<evidence type="ECO:0000256" key="11">
    <source>
        <dbReference type="ARBA" id="ARBA00022989"/>
    </source>
</evidence>
<keyword evidence="7 14" id="KW-0812">Transmembrane</keyword>
<feature type="transmembrane region" description="Helical" evidence="14">
    <location>
        <begin position="61"/>
        <end position="87"/>
    </location>
</feature>
<evidence type="ECO:0000259" key="17">
    <source>
        <dbReference type="PROSITE" id="PS50885"/>
    </source>
</evidence>
<keyword evidence="8" id="KW-0547">Nucleotide-binding</keyword>
<proteinExistence type="predicted"/>
<comment type="caution">
    <text evidence="18">The sequence shown here is derived from an EMBL/GenBank/DDBJ whole genome shotgun (WGS) entry which is preliminary data.</text>
</comment>
<dbReference type="PRINTS" id="PR00344">
    <property type="entry name" value="BCTRLSENSOR"/>
</dbReference>
<dbReference type="EC" id="2.7.13.3" evidence="3"/>
<evidence type="ECO:0000256" key="15">
    <source>
        <dbReference type="SAM" id="SignalP"/>
    </source>
</evidence>
<keyword evidence="12" id="KW-0902">Two-component regulatory system</keyword>
<comment type="subcellular location">
    <subcellularLocation>
        <location evidence="2">Cell membrane</location>
        <topology evidence="2">Multi-pass membrane protein</topology>
    </subcellularLocation>
</comment>
<dbReference type="Proteomes" id="UP000187404">
    <property type="component" value="Unassembled WGS sequence"/>
</dbReference>
<dbReference type="PANTHER" id="PTHR45528:SF1">
    <property type="entry name" value="SENSOR HISTIDINE KINASE CPXA"/>
    <property type="match status" value="1"/>
</dbReference>
<accession>A0A1Q9JGM7</accession>
<dbReference type="InterPro" id="IPR003661">
    <property type="entry name" value="HisK_dim/P_dom"/>
</dbReference>
<feature type="chain" id="PRO_5012638586" description="histidine kinase" evidence="15">
    <location>
        <begin position="25"/>
        <end position="373"/>
    </location>
</feature>
<evidence type="ECO:0000256" key="7">
    <source>
        <dbReference type="ARBA" id="ARBA00022692"/>
    </source>
</evidence>
<dbReference type="STRING" id="1261640.BHK98_04255"/>
<dbReference type="SUPFAM" id="SSF158472">
    <property type="entry name" value="HAMP domain-like"/>
    <property type="match status" value="1"/>
</dbReference>
<evidence type="ECO:0000256" key="6">
    <source>
        <dbReference type="ARBA" id="ARBA00022679"/>
    </source>
</evidence>
<dbReference type="PANTHER" id="PTHR45528">
    <property type="entry name" value="SENSOR HISTIDINE KINASE CPXA"/>
    <property type="match status" value="1"/>
</dbReference>
<keyword evidence="11 14" id="KW-1133">Transmembrane helix</keyword>
<evidence type="ECO:0000256" key="4">
    <source>
        <dbReference type="ARBA" id="ARBA00022475"/>
    </source>
</evidence>
<dbReference type="Pfam" id="PF00512">
    <property type="entry name" value="HisKA"/>
    <property type="match status" value="1"/>
</dbReference>